<dbReference type="Proteomes" id="UP001152885">
    <property type="component" value="Unassembled WGS sequence"/>
</dbReference>
<dbReference type="InterPro" id="IPR036915">
    <property type="entry name" value="Cyclin-like_sf"/>
</dbReference>
<evidence type="ECO:0000313" key="5">
    <source>
        <dbReference type="Proteomes" id="UP001152885"/>
    </source>
</evidence>
<evidence type="ECO:0000256" key="2">
    <source>
        <dbReference type="SAM" id="MobiDB-lite"/>
    </source>
</evidence>
<dbReference type="OrthoDB" id="25002at2759"/>
<keyword evidence="5" id="KW-1185">Reference proteome</keyword>
<dbReference type="Pfam" id="PF00134">
    <property type="entry name" value="Cyclin_N"/>
    <property type="match status" value="1"/>
</dbReference>
<gene>
    <name evidence="4" type="ORF">CANVERA_P4372</name>
</gene>
<feature type="region of interest" description="Disordered" evidence="2">
    <location>
        <begin position="1"/>
        <end position="20"/>
    </location>
</feature>
<dbReference type="AlphaFoldDB" id="A0A9W4XMZ0"/>
<evidence type="ECO:0000259" key="3">
    <source>
        <dbReference type="SMART" id="SM00385"/>
    </source>
</evidence>
<dbReference type="SUPFAM" id="SSF47954">
    <property type="entry name" value="Cyclin-like"/>
    <property type="match status" value="1"/>
</dbReference>
<dbReference type="EMBL" id="CANTUO010000005">
    <property type="protein sequence ID" value="CAI5759860.1"/>
    <property type="molecule type" value="Genomic_DNA"/>
</dbReference>
<sequence>MGSNTESTNTESTSTETTNTFPQLSSHLQELITSPDDSWLYPEDAFFKYSPTREQNATIQQELKLKESMFNFIIKLGSKLHVDGRTILATFIYLHRYYMRLPITSSKYYVASAAFCISCKLNDNYRPPDRISLVSCQIRNPNPQIQIDEQSVIYWKWKDQILMREELILRKLNFDLNLILPYMFKDIFINLKIENCSNLLFFEKRADVFKMTTGLIEVLSALPIIICYNMRCILATCVVITTMEGQTQIGPDLRIPDGFLKNYLNITRDECIKCFKFMRSLLKCSQQSEDQQQISNVKISKRILAIRSEKFIEFIANQD</sequence>
<dbReference type="InterPro" id="IPR006671">
    <property type="entry name" value="Cyclin_N"/>
</dbReference>
<dbReference type="PANTHER" id="PTHR10026">
    <property type="entry name" value="CYCLIN"/>
    <property type="match status" value="1"/>
</dbReference>
<dbReference type="GO" id="GO:0006357">
    <property type="term" value="P:regulation of transcription by RNA polymerase II"/>
    <property type="evidence" value="ECO:0007669"/>
    <property type="project" value="InterPro"/>
</dbReference>
<proteinExistence type="inferred from homology"/>
<comment type="similarity">
    <text evidence="1">Belongs to the cyclin family.</text>
</comment>
<dbReference type="GO" id="GO:0016538">
    <property type="term" value="F:cyclin-dependent protein serine/threonine kinase regulator activity"/>
    <property type="evidence" value="ECO:0007669"/>
    <property type="project" value="InterPro"/>
</dbReference>
<feature type="domain" description="Cyclin-like" evidence="3">
    <location>
        <begin position="71"/>
        <end position="170"/>
    </location>
</feature>
<name>A0A9W4XMZ0_9ASCO</name>
<reference evidence="4" key="1">
    <citation type="submission" date="2022-12" db="EMBL/GenBank/DDBJ databases">
        <authorList>
            <person name="Brejova B."/>
        </authorList>
    </citation>
    <scope>NUCLEOTIDE SEQUENCE</scope>
</reference>
<dbReference type="Gene3D" id="1.10.472.10">
    <property type="entry name" value="Cyclin-like"/>
    <property type="match status" value="1"/>
</dbReference>
<keyword evidence="1" id="KW-0195">Cyclin</keyword>
<organism evidence="4 5">
    <name type="scientific">Candida verbasci</name>
    <dbReference type="NCBI Taxonomy" id="1227364"/>
    <lineage>
        <taxon>Eukaryota</taxon>
        <taxon>Fungi</taxon>
        <taxon>Dikarya</taxon>
        <taxon>Ascomycota</taxon>
        <taxon>Saccharomycotina</taxon>
        <taxon>Pichiomycetes</taxon>
        <taxon>Debaryomycetaceae</taxon>
        <taxon>Candida/Lodderomyces clade</taxon>
        <taxon>Candida</taxon>
    </lineage>
</organism>
<accession>A0A9W4XMZ0</accession>
<dbReference type="InterPro" id="IPR013763">
    <property type="entry name" value="Cyclin-like_dom"/>
</dbReference>
<dbReference type="SMART" id="SM00385">
    <property type="entry name" value="CYCLIN"/>
    <property type="match status" value="1"/>
</dbReference>
<protein>
    <recommendedName>
        <fullName evidence="3">Cyclin-like domain-containing protein</fullName>
    </recommendedName>
</protein>
<dbReference type="InterPro" id="IPR043198">
    <property type="entry name" value="Cyclin/Ssn8"/>
</dbReference>
<evidence type="ECO:0000313" key="4">
    <source>
        <dbReference type="EMBL" id="CAI5759860.1"/>
    </source>
</evidence>
<evidence type="ECO:0000256" key="1">
    <source>
        <dbReference type="RuleBase" id="RU000383"/>
    </source>
</evidence>
<comment type="caution">
    <text evidence="4">The sequence shown here is derived from an EMBL/GenBank/DDBJ whole genome shotgun (WGS) entry which is preliminary data.</text>
</comment>